<feature type="domain" description="PRISE-like Rossmann-fold" evidence="1">
    <location>
        <begin position="72"/>
        <end position="377"/>
    </location>
</feature>
<dbReference type="OrthoDB" id="1731983at2759"/>
<reference evidence="2" key="1">
    <citation type="submission" date="2020-03" db="EMBL/GenBank/DDBJ databases">
        <title>Castanea mollissima Vanexum genome sequencing.</title>
        <authorList>
            <person name="Staton M."/>
        </authorList>
    </citation>
    <scope>NUCLEOTIDE SEQUENCE</scope>
    <source>
        <tissue evidence="2">Leaf</tissue>
    </source>
</reference>
<sequence length="377" mass="42731">MEQEIPNTNTPVALVVGVTGMAGLSLAEALKSPTALGGPWKVYGSARHAKPTWFPSSTLDHYITFDSLNFDDTLKHLSPIAHEITHVFWVAIQVRENEESNIAANSAMLENVIKALKSATPSRLCHITLQTGTKHYIGPIFDPVLGAQLVHHEPPFQEDMPRLPYPNFYYALEDVLASYSPSLTYSVHRSSIIVGASSRSFYNTLLTLCVYATICRYQGLPFRYPGTKYTWENFCDMSDARVLAEQQIWATVTDSAKNQAFNCTNGDVYTWKSLWKVCCEVFDVEFVPFDENEKFDWVGMMKKKGRVWDEIVEKYGLYKTNMEEIVCPEALNAVLHFDFPHVCSMNKSHEFGFFGYANTLKSIGMWVGRLRDMKIIP</sequence>
<evidence type="ECO:0000313" key="3">
    <source>
        <dbReference type="Proteomes" id="UP000737018"/>
    </source>
</evidence>
<dbReference type="AlphaFoldDB" id="A0A8J4RS55"/>
<dbReference type="GO" id="GO:0006629">
    <property type="term" value="P:lipid metabolic process"/>
    <property type="evidence" value="ECO:0007669"/>
    <property type="project" value="UniProtKB-ARBA"/>
</dbReference>
<dbReference type="CDD" id="cd08948">
    <property type="entry name" value="5beta-POR_like_SDR_a"/>
    <property type="match status" value="1"/>
</dbReference>
<evidence type="ECO:0000313" key="2">
    <source>
        <dbReference type="EMBL" id="KAF3972410.1"/>
    </source>
</evidence>
<name>A0A8J4RS55_9ROSI</name>
<protein>
    <recommendedName>
        <fullName evidence="1">PRISE-like Rossmann-fold domain-containing protein</fullName>
    </recommendedName>
</protein>
<dbReference type="EMBL" id="JRKL02000336">
    <property type="protein sequence ID" value="KAF3972410.1"/>
    <property type="molecule type" value="Genomic_DNA"/>
</dbReference>
<comment type="caution">
    <text evidence="2">The sequence shown here is derived from an EMBL/GenBank/DDBJ whole genome shotgun (WGS) entry which is preliminary data.</text>
</comment>
<organism evidence="2 3">
    <name type="scientific">Castanea mollissima</name>
    <name type="common">Chinese chestnut</name>
    <dbReference type="NCBI Taxonomy" id="60419"/>
    <lineage>
        <taxon>Eukaryota</taxon>
        <taxon>Viridiplantae</taxon>
        <taxon>Streptophyta</taxon>
        <taxon>Embryophyta</taxon>
        <taxon>Tracheophyta</taxon>
        <taxon>Spermatophyta</taxon>
        <taxon>Magnoliopsida</taxon>
        <taxon>eudicotyledons</taxon>
        <taxon>Gunneridae</taxon>
        <taxon>Pentapetalae</taxon>
        <taxon>rosids</taxon>
        <taxon>fabids</taxon>
        <taxon>Fagales</taxon>
        <taxon>Fagaceae</taxon>
        <taxon>Castanea</taxon>
    </lineage>
</organism>
<dbReference type="Pfam" id="PF22917">
    <property type="entry name" value="PRISE"/>
    <property type="match status" value="1"/>
</dbReference>
<dbReference type="InterPro" id="IPR055222">
    <property type="entry name" value="PRISE-like_Rossmann-fold"/>
</dbReference>
<dbReference type="SUPFAM" id="SSF51735">
    <property type="entry name" value="NAD(P)-binding Rossmann-fold domains"/>
    <property type="match status" value="1"/>
</dbReference>
<gene>
    <name evidence="2" type="ORF">CMV_004082</name>
</gene>
<evidence type="ECO:0000259" key="1">
    <source>
        <dbReference type="Pfam" id="PF22917"/>
    </source>
</evidence>
<dbReference type="PANTHER" id="PTHR32487">
    <property type="entry name" value="3-OXO-DELTA(4,5)-STEROID 5-BETA-REDUCTASE"/>
    <property type="match status" value="1"/>
</dbReference>
<dbReference type="Proteomes" id="UP000737018">
    <property type="component" value="Unassembled WGS sequence"/>
</dbReference>
<accession>A0A8J4RS55</accession>
<dbReference type="InterPro" id="IPR036291">
    <property type="entry name" value="NAD(P)-bd_dom_sf"/>
</dbReference>
<dbReference type="PANTHER" id="PTHR32487:SF13">
    <property type="entry name" value="LOW QUALITY PROTEIN: IRIDOID SYNTHASE-LIKE"/>
    <property type="match status" value="1"/>
</dbReference>
<dbReference type="Gene3D" id="3.40.50.720">
    <property type="entry name" value="NAD(P)-binding Rossmann-like Domain"/>
    <property type="match status" value="1"/>
</dbReference>
<dbReference type="GO" id="GO:0016627">
    <property type="term" value="F:oxidoreductase activity, acting on the CH-CH group of donors"/>
    <property type="evidence" value="ECO:0007669"/>
    <property type="project" value="UniProtKB-ARBA"/>
</dbReference>
<proteinExistence type="predicted"/>
<keyword evidence="3" id="KW-1185">Reference proteome</keyword>